<dbReference type="STRING" id="1873482.Xedl_02438"/>
<dbReference type="PANTHER" id="PTHR43333">
    <property type="entry name" value="2-HACID_DH_C DOMAIN-CONTAINING PROTEIN"/>
    <property type="match status" value="1"/>
</dbReference>
<dbReference type="InterPro" id="IPR036291">
    <property type="entry name" value="NAD(P)-bd_dom_sf"/>
</dbReference>
<dbReference type="Pfam" id="PF02826">
    <property type="entry name" value="2-Hacid_dh_C"/>
    <property type="match status" value="1"/>
</dbReference>
<dbReference type="EMBL" id="MKGQ01000016">
    <property type="protein sequence ID" value="OKP02279.1"/>
    <property type="molecule type" value="Genomic_DNA"/>
</dbReference>
<dbReference type="Proteomes" id="UP000186268">
    <property type="component" value="Unassembled WGS sequence"/>
</dbReference>
<proteinExistence type="predicted"/>
<dbReference type="PANTHER" id="PTHR43333:SF1">
    <property type="entry name" value="D-ISOMER SPECIFIC 2-HYDROXYACID DEHYDROGENASE NAD-BINDING DOMAIN-CONTAINING PROTEIN"/>
    <property type="match status" value="1"/>
</dbReference>
<dbReference type="Gene3D" id="3.40.50.720">
    <property type="entry name" value="NAD(P)-binding Rossmann-like Domain"/>
    <property type="match status" value="2"/>
</dbReference>
<gene>
    <name evidence="4" type="ORF">Xedl_02438</name>
</gene>
<dbReference type="RefSeq" id="WP_074023987.1">
    <property type="nucleotide sequence ID" value="NZ_CAWNAG010000068.1"/>
</dbReference>
<dbReference type="SUPFAM" id="SSF51735">
    <property type="entry name" value="NAD(P)-binding Rossmann-fold domains"/>
    <property type="match status" value="1"/>
</dbReference>
<keyword evidence="1" id="KW-0560">Oxidoreductase</keyword>
<accession>A0A1Q5TPX1</accession>
<dbReference type="NCBIfam" id="NF012013">
    <property type="entry name" value="PRK15469.1"/>
    <property type="match status" value="1"/>
</dbReference>
<dbReference type="InterPro" id="IPR006140">
    <property type="entry name" value="D-isomer_DH_NAD-bd"/>
</dbReference>
<sequence>MNIIFFHPSSNFNFDKWLQGIQSRLPEANVRQWVSGDNAPADYALVWLPPYEMLAHRQDIKGIFSLGAGVDAILKQELENPGTLPKGVPLIRLEDTGMARQMQEYAVSTVLYYFRRMDEYKQYQEQRFWNPMPAHNRKEFVIGVLGAGILGCSVIEKLKEFDFNIRCWSRTPKQLDHVESFYGKEQLGDFLSECKILINILPDTPETRGILNLSLFKQLKSGSYVINIARGAQLVEQDLLIAIDKGYVAGATLDVFVEEPLSNFHPFWTHPRINITPHIAAKTIPDEAIDMICDNIRRMEKGESPIGLVDMTLGY</sequence>
<dbReference type="CDD" id="cd12164">
    <property type="entry name" value="GDH_like_2"/>
    <property type="match status" value="1"/>
</dbReference>
<name>A0A1Q5TPX1_9GAMM</name>
<evidence type="ECO:0000313" key="5">
    <source>
        <dbReference type="Proteomes" id="UP000186268"/>
    </source>
</evidence>
<dbReference type="GO" id="GO:0016491">
    <property type="term" value="F:oxidoreductase activity"/>
    <property type="evidence" value="ECO:0007669"/>
    <property type="project" value="UniProtKB-KW"/>
</dbReference>
<feature type="domain" description="D-isomer specific 2-hydroxyacid dehydrogenase NAD-binding" evidence="3">
    <location>
        <begin position="108"/>
        <end position="280"/>
    </location>
</feature>
<keyword evidence="5" id="KW-1185">Reference proteome</keyword>
<keyword evidence="2" id="KW-0520">NAD</keyword>
<evidence type="ECO:0000256" key="2">
    <source>
        <dbReference type="ARBA" id="ARBA00023027"/>
    </source>
</evidence>
<dbReference type="OrthoDB" id="9787219at2"/>
<evidence type="ECO:0000259" key="3">
    <source>
        <dbReference type="Pfam" id="PF02826"/>
    </source>
</evidence>
<dbReference type="AlphaFoldDB" id="A0A1Q5TPX1"/>
<protein>
    <recommendedName>
        <fullName evidence="3">D-isomer specific 2-hydroxyacid dehydrogenase NAD-binding domain-containing protein</fullName>
    </recommendedName>
</protein>
<reference evidence="4 5" key="1">
    <citation type="submission" date="2016-09" db="EMBL/GenBank/DDBJ databases">
        <title>Xenorhabdus thuongxuanensis sp. nov. and Xenorhabdus eapokensis sp. nov., isolated from Steinernema species.</title>
        <authorList>
            <person name="Kaempfer P."/>
            <person name="Tobias N.J."/>
            <person name="Phan Ke L."/>
            <person name="Bode H.B."/>
            <person name="Glaeser S.P."/>
        </authorList>
    </citation>
    <scope>NUCLEOTIDE SEQUENCE [LARGE SCALE GENOMIC DNA]</scope>
    <source>
        <strain evidence="4 5">DL20</strain>
    </source>
</reference>
<evidence type="ECO:0000256" key="1">
    <source>
        <dbReference type="ARBA" id="ARBA00023002"/>
    </source>
</evidence>
<organism evidence="4 5">
    <name type="scientific">Xenorhabdus eapokensis</name>
    <dbReference type="NCBI Taxonomy" id="1873482"/>
    <lineage>
        <taxon>Bacteria</taxon>
        <taxon>Pseudomonadati</taxon>
        <taxon>Pseudomonadota</taxon>
        <taxon>Gammaproteobacteria</taxon>
        <taxon>Enterobacterales</taxon>
        <taxon>Morganellaceae</taxon>
        <taxon>Xenorhabdus</taxon>
    </lineage>
</organism>
<dbReference type="GO" id="GO:0051287">
    <property type="term" value="F:NAD binding"/>
    <property type="evidence" value="ECO:0007669"/>
    <property type="project" value="InterPro"/>
</dbReference>
<evidence type="ECO:0000313" key="4">
    <source>
        <dbReference type="EMBL" id="OKP02279.1"/>
    </source>
</evidence>
<comment type="caution">
    <text evidence="4">The sequence shown here is derived from an EMBL/GenBank/DDBJ whole genome shotgun (WGS) entry which is preliminary data.</text>
</comment>